<dbReference type="PANTHER" id="PTHR11339:SF402">
    <property type="entry name" value="VWFD DOMAIN-CONTAINING PROTEIN"/>
    <property type="match status" value="1"/>
</dbReference>
<dbReference type="InterPro" id="IPR001846">
    <property type="entry name" value="VWF_type-D"/>
</dbReference>
<dbReference type="EMBL" id="VXBU01014321">
    <property type="protein sequence ID" value="NXN87308.1"/>
    <property type="molecule type" value="Genomic_DNA"/>
</dbReference>
<feature type="domain" description="VWFD" evidence="3">
    <location>
        <begin position="28"/>
        <end position="198"/>
    </location>
</feature>
<dbReference type="AlphaFoldDB" id="A0A7L1MIL3"/>
<protein>
    <submittedName>
        <fullName evidence="4">FCGBP protein</fullName>
    </submittedName>
</protein>
<dbReference type="SMART" id="SM00216">
    <property type="entry name" value="VWD"/>
    <property type="match status" value="1"/>
</dbReference>
<gene>
    <name evidence="4" type="primary">Fcgbp_2</name>
    <name evidence="4" type="ORF">BOMGAR_R15644</name>
</gene>
<evidence type="ECO:0000256" key="2">
    <source>
        <dbReference type="ARBA" id="ARBA00023180"/>
    </source>
</evidence>
<evidence type="ECO:0000256" key="1">
    <source>
        <dbReference type="ARBA" id="ARBA00023157"/>
    </source>
</evidence>
<feature type="non-terminal residue" evidence="4">
    <location>
        <position position="198"/>
    </location>
</feature>
<proteinExistence type="predicted"/>
<dbReference type="PROSITE" id="PS51233">
    <property type="entry name" value="VWFD"/>
    <property type="match status" value="1"/>
</dbReference>
<keyword evidence="2" id="KW-0325">Glycoprotein</keyword>
<organism evidence="4 5">
    <name type="scientific">Bombycilla garrulus</name>
    <name type="common">Bohemian waxwing</name>
    <name type="synonym">Lanius garrulus</name>
    <dbReference type="NCBI Taxonomy" id="125297"/>
    <lineage>
        <taxon>Eukaryota</taxon>
        <taxon>Metazoa</taxon>
        <taxon>Chordata</taxon>
        <taxon>Craniata</taxon>
        <taxon>Vertebrata</taxon>
        <taxon>Euteleostomi</taxon>
        <taxon>Archelosauria</taxon>
        <taxon>Archosauria</taxon>
        <taxon>Dinosauria</taxon>
        <taxon>Saurischia</taxon>
        <taxon>Theropoda</taxon>
        <taxon>Coelurosauria</taxon>
        <taxon>Aves</taxon>
        <taxon>Neognathae</taxon>
        <taxon>Neoaves</taxon>
        <taxon>Telluraves</taxon>
        <taxon>Australaves</taxon>
        <taxon>Passeriformes</taxon>
        <taxon>Bombycillidae</taxon>
        <taxon>Bombycilla</taxon>
    </lineage>
</organism>
<dbReference type="InterPro" id="IPR050780">
    <property type="entry name" value="Mucin_vWF_Thrombospondin_sf"/>
</dbReference>
<reference evidence="4 5" key="1">
    <citation type="submission" date="2019-09" db="EMBL/GenBank/DDBJ databases">
        <title>Bird 10,000 Genomes (B10K) Project - Family phase.</title>
        <authorList>
            <person name="Zhang G."/>
        </authorList>
    </citation>
    <scope>NUCLEOTIDE SEQUENCE [LARGE SCALE GENOMIC DNA]</scope>
    <source>
        <strain evidence="4">B10K-DU-002-23</strain>
        <tissue evidence="4">Muscle</tissue>
    </source>
</reference>
<dbReference type="OrthoDB" id="6236007at2759"/>
<dbReference type="PANTHER" id="PTHR11339">
    <property type="entry name" value="EXTRACELLULAR MATRIX GLYCOPROTEIN RELATED"/>
    <property type="match status" value="1"/>
</dbReference>
<feature type="non-terminal residue" evidence="4">
    <location>
        <position position="1"/>
    </location>
</feature>
<name>A0A7L1MIL3_BOMGA</name>
<keyword evidence="5" id="KW-1185">Reference proteome</keyword>
<dbReference type="Proteomes" id="UP000532545">
    <property type="component" value="Unassembled WGS sequence"/>
</dbReference>
<evidence type="ECO:0000259" key="3">
    <source>
        <dbReference type="PROSITE" id="PS51233"/>
    </source>
</evidence>
<comment type="caution">
    <text evidence="4">The sequence shown here is derived from an EMBL/GenBank/DDBJ whole genome shotgun (WGS) entry which is preliminary data.</text>
</comment>
<evidence type="ECO:0000313" key="4">
    <source>
        <dbReference type="EMBL" id="NXN87308.1"/>
    </source>
</evidence>
<keyword evidence="1" id="KW-1015">Disulfide bond</keyword>
<evidence type="ECO:0000313" key="5">
    <source>
        <dbReference type="Proteomes" id="UP000532545"/>
    </source>
</evidence>
<dbReference type="Pfam" id="PF00094">
    <property type="entry name" value="VWD"/>
    <property type="match status" value="1"/>
</dbReference>
<sequence length="198" mass="21051">LQCRPFACPFGHTCGLRDGARACVAHPGRCVVSPAARFVTFDGVTGATLATGVYVVASVCEPRDPAWFRLLGDVRDTGEQPAVVALHLFTARSFVTVQRDRKVWLNGVPTPLPLELPGSLTITETPRTLRIDRIPGFLVELGAAGVTVEAPGEARAKLCGLCGDYDGASSNDLRGPDGRATSDSRALAEAWRAPDFHP</sequence>
<accession>A0A7L1MIL3</accession>